<name>A0AAD5S7K8_9FUNG</name>
<feature type="non-terminal residue" evidence="2">
    <location>
        <position position="120"/>
    </location>
</feature>
<gene>
    <name evidence="2" type="ORF">HK097_005465</name>
</gene>
<comment type="caution">
    <text evidence="2">The sequence shown here is derived from an EMBL/GenBank/DDBJ whole genome shotgun (WGS) entry which is preliminary data.</text>
</comment>
<reference evidence="2" key="1">
    <citation type="submission" date="2020-05" db="EMBL/GenBank/DDBJ databases">
        <title>Phylogenomic resolution of chytrid fungi.</title>
        <authorList>
            <person name="Stajich J.E."/>
            <person name="Amses K."/>
            <person name="Simmons R."/>
            <person name="Seto K."/>
            <person name="Myers J."/>
            <person name="Bonds A."/>
            <person name="Quandt C.A."/>
            <person name="Barry K."/>
            <person name="Liu P."/>
            <person name="Grigoriev I."/>
            <person name="Longcore J.E."/>
            <person name="James T.Y."/>
        </authorList>
    </citation>
    <scope>NUCLEOTIDE SEQUENCE</scope>
    <source>
        <strain evidence="2">JEL0318</strain>
    </source>
</reference>
<organism evidence="2 3">
    <name type="scientific">Rhizophlyctis rosea</name>
    <dbReference type="NCBI Taxonomy" id="64517"/>
    <lineage>
        <taxon>Eukaryota</taxon>
        <taxon>Fungi</taxon>
        <taxon>Fungi incertae sedis</taxon>
        <taxon>Chytridiomycota</taxon>
        <taxon>Chytridiomycota incertae sedis</taxon>
        <taxon>Chytridiomycetes</taxon>
        <taxon>Rhizophlyctidales</taxon>
        <taxon>Rhizophlyctidaceae</taxon>
        <taxon>Rhizophlyctis</taxon>
    </lineage>
</organism>
<evidence type="ECO:0000313" key="3">
    <source>
        <dbReference type="Proteomes" id="UP001212841"/>
    </source>
</evidence>
<sequence length="120" mass="13179">MSGLTNQDFADLPPNQQLAYSEKIANTKEDSLRTPQNTYLHTKTHAQHDTDPYENQTNASPSHPVHVHAESSRAHSFADNVVDGGLQSALDDPAIYGELKESRPNSWEKSRHAGGGTDVE</sequence>
<accession>A0AAD5S7K8</accession>
<feature type="region of interest" description="Disordered" evidence="1">
    <location>
        <begin position="1"/>
        <end position="120"/>
    </location>
</feature>
<dbReference type="Proteomes" id="UP001212841">
    <property type="component" value="Unassembled WGS sequence"/>
</dbReference>
<evidence type="ECO:0000313" key="2">
    <source>
        <dbReference type="EMBL" id="KAJ3031375.1"/>
    </source>
</evidence>
<feature type="compositionally biased region" description="Polar residues" evidence="1">
    <location>
        <begin position="1"/>
        <end position="19"/>
    </location>
</feature>
<proteinExistence type="predicted"/>
<protein>
    <submittedName>
        <fullName evidence="2">Uncharacterized protein</fullName>
    </submittedName>
</protein>
<evidence type="ECO:0000256" key="1">
    <source>
        <dbReference type="SAM" id="MobiDB-lite"/>
    </source>
</evidence>
<dbReference type="EMBL" id="JADGJD010002563">
    <property type="protein sequence ID" value="KAJ3031375.1"/>
    <property type="molecule type" value="Genomic_DNA"/>
</dbReference>
<keyword evidence="3" id="KW-1185">Reference proteome</keyword>
<feature type="compositionally biased region" description="Basic and acidic residues" evidence="1">
    <location>
        <begin position="98"/>
        <end position="111"/>
    </location>
</feature>
<dbReference type="AlphaFoldDB" id="A0AAD5S7K8"/>